<evidence type="ECO:0000259" key="2">
    <source>
        <dbReference type="SMART" id="SM01327"/>
    </source>
</evidence>
<feature type="region of interest" description="Disordered" evidence="1">
    <location>
        <begin position="448"/>
        <end position="500"/>
    </location>
</feature>
<protein>
    <recommendedName>
        <fullName evidence="2">Protein Zds1 C-terminal domain-containing protein</fullName>
    </recommendedName>
</protein>
<evidence type="ECO:0000313" key="3">
    <source>
        <dbReference type="EMBL" id="PVU85882.1"/>
    </source>
</evidence>
<name>A0A2T9Y0M2_9FUNG</name>
<dbReference type="OrthoDB" id="5589766at2759"/>
<evidence type="ECO:0000313" key="4">
    <source>
        <dbReference type="Proteomes" id="UP000245699"/>
    </source>
</evidence>
<feature type="compositionally biased region" description="Polar residues" evidence="1">
    <location>
        <begin position="652"/>
        <end position="663"/>
    </location>
</feature>
<gene>
    <name evidence="3" type="ORF">BB559_006774</name>
</gene>
<feature type="compositionally biased region" description="Polar residues" evidence="1">
    <location>
        <begin position="471"/>
        <end position="494"/>
    </location>
</feature>
<comment type="caution">
    <text evidence="3">The sequence shown here is derived from an EMBL/GenBank/DDBJ whole genome shotgun (WGS) entry which is preliminary data.</text>
</comment>
<dbReference type="GO" id="GO:0010971">
    <property type="term" value="P:positive regulation of G2/M transition of mitotic cell cycle"/>
    <property type="evidence" value="ECO:0007669"/>
    <property type="project" value="TreeGrafter"/>
</dbReference>
<feature type="compositionally biased region" description="Basic and acidic residues" evidence="1">
    <location>
        <begin position="280"/>
        <end position="296"/>
    </location>
</feature>
<evidence type="ECO:0000256" key="1">
    <source>
        <dbReference type="SAM" id="MobiDB-lite"/>
    </source>
</evidence>
<dbReference type="GO" id="GO:0030010">
    <property type="term" value="P:establishment of cell polarity"/>
    <property type="evidence" value="ECO:0007669"/>
    <property type="project" value="TreeGrafter"/>
</dbReference>
<dbReference type="SMART" id="SM01327">
    <property type="entry name" value="Zds_C"/>
    <property type="match status" value="1"/>
</dbReference>
<dbReference type="AlphaFoldDB" id="A0A2T9Y0M2"/>
<proteinExistence type="predicted"/>
<dbReference type="PANTHER" id="PTHR28089">
    <property type="entry name" value="PROTEIN ZDS1-RELATED"/>
    <property type="match status" value="1"/>
</dbReference>
<dbReference type="EMBL" id="MBFT01001011">
    <property type="protein sequence ID" value="PVU85882.1"/>
    <property type="molecule type" value="Genomic_DNA"/>
</dbReference>
<dbReference type="Proteomes" id="UP000245699">
    <property type="component" value="Unassembled WGS sequence"/>
</dbReference>
<feature type="domain" description="Protein Zds1 C-terminal" evidence="2">
    <location>
        <begin position="379"/>
        <end position="431"/>
    </location>
</feature>
<organism evidence="3 4">
    <name type="scientific">Furculomyces boomerangus</name>
    <dbReference type="NCBI Taxonomy" id="61424"/>
    <lineage>
        <taxon>Eukaryota</taxon>
        <taxon>Fungi</taxon>
        <taxon>Fungi incertae sedis</taxon>
        <taxon>Zoopagomycota</taxon>
        <taxon>Kickxellomycotina</taxon>
        <taxon>Harpellomycetes</taxon>
        <taxon>Harpellales</taxon>
        <taxon>Harpellaceae</taxon>
        <taxon>Furculomyces</taxon>
    </lineage>
</organism>
<feature type="region of interest" description="Disordered" evidence="1">
    <location>
        <begin position="156"/>
        <end position="211"/>
    </location>
</feature>
<dbReference type="Pfam" id="PF08632">
    <property type="entry name" value="Zds_C"/>
    <property type="match status" value="1"/>
</dbReference>
<dbReference type="InterPro" id="IPR013941">
    <property type="entry name" value="ZDS1_C"/>
</dbReference>
<accession>A0A2T9Y0M2</accession>
<dbReference type="PANTHER" id="PTHR28089:SF1">
    <property type="entry name" value="PROTEIN ZDS1-RELATED"/>
    <property type="match status" value="1"/>
</dbReference>
<feature type="region of interest" description="Disordered" evidence="1">
    <location>
        <begin position="633"/>
        <end position="663"/>
    </location>
</feature>
<dbReference type="GO" id="GO:0005737">
    <property type="term" value="C:cytoplasm"/>
    <property type="evidence" value="ECO:0007669"/>
    <property type="project" value="TreeGrafter"/>
</dbReference>
<feature type="compositionally biased region" description="Basic and acidic residues" evidence="1">
    <location>
        <begin position="317"/>
        <end position="339"/>
    </location>
</feature>
<dbReference type="InterPro" id="IPR040206">
    <property type="entry name" value="Zds1/2"/>
</dbReference>
<keyword evidence="4" id="KW-1185">Reference proteome</keyword>
<dbReference type="STRING" id="61424.A0A2T9Y0M2"/>
<feature type="compositionally biased region" description="Polar residues" evidence="1">
    <location>
        <begin position="201"/>
        <end position="210"/>
    </location>
</feature>
<feature type="compositionally biased region" description="Low complexity" evidence="1">
    <location>
        <begin position="456"/>
        <end position="470"/>
    </location>
</feature>
<feature type="region of interest" description="Disordered" evidence="1">
    <location>
        <begin position="280"/>
        <end position="339"/>
    </location>
</feature>
<feature type="compositionally biased region" description="Basic and acidic residues" evidence="1">
    <location>
        <begin position="157"/>
        <end position="177"/>
    </location>
</feature>
<sequence>MSSNWLDLEINALGELKNDILNPHISDENPSHINELIPNTSQIDSAESKNPETKNLIWLPARLHPEISPSEYSKWINKYGTQVNKLESSLTRRRSVLSPRKNSKDPDDFIFDSLKLNSTLQHNAPKNDVNTTNGTIVPFMVSKSHKPTLKRSKLLNKRRDSRAIRKAAEDTDLEKNQDSVFQSSNLADQKTAQNDSDRSMQENTHISKLSPNMEIKMDFTFNSAIDEPLNLELNPPLTQQSTLSIDNKKNTPHLLLPLNSGNKDIISEPIQKTETKINKEKILEENKNETPNPEKEKKKKKLFQSGISFWGIGKNSSKKETQNKKPIKEKQKPLEKKPNIKELKVAEESSNYGKIESDILEYISPTRPAVKNPSFFSNKPTKKNQLPVRYPLHIEREIYQMAGYKLQNPRRPLAQQVLLSNMMFWYLDLINPFKNNNLTIESNSQVQQNVKKDSSNANNNNNRNGGPNTGDIYQSSSYTDNAGINNQNETTNSKTKTDNDIGYLDNNFEFMSIGNDPYQNINLSSNTVNIIEVQKTESNMSNETMVNSDSVDWKLDNGSKLEENHSFSKVYPSDDNSSTNSIKIGHASLSPSKNAYSKYKKINRNEGFDGNVSSKNIIPEPYIISTDTSLDIAEKDNKSDDSDDDNVPLAMYQSNRNAFSSIA</sequence>
<feature type="compositionally biased region" description="Polar residues" evidence="1">
    <location>
        <begin position="178"/>
        <end position="194"/>
    </location>
</feature>
<reference evidence="3 4" key="1">
    <citation type="journal article" date="2018" name="MBio">
        <title>Comparative Genomics Reveals the Core Gene Toolbox for the Fungus-Insect Symbiosis.</title>
        <authorList>
            <person name="Wang Y."/>
            <person name="Stata M."/>
            <person name="Wang W."/>
            <person name="Stajich J.E."/>
            <person name="White M.M."/>
            <person name="Moncalvo J.M."/>
        </authorList>
    </citation>
    <scope>NUCLEOTIDE SEQUENCE [LARGE SCALE GENOMIC DNA]</scope>
    <source>
        <strain evidence="3 4">AUS-77-4</strain>
    </source>
</reference>